<organism evidence="1 2">
    <name type="scientific">Lepraria finkii</name>
    <dbReference type="NCBI Taxonomy" id="1340010"/>
    <lineage>
        <taxon>Eukaryota</taxon>
        <taxon>Fungi</taxon>
        <taxon>Dikarya</taxon>
        <taxon>Ascomycota</taxon>
        <taxon>Pezizomycotina</taxon>
        <taxon>Lecanoromycetes</taxon>
        <taxon>OSLEUM clade</taxon>
        <taxon>Lecanoromycetidae</taxon>
        <taxon>Lecanorales</taxon>
        <taxon>Lecanorineae</taxon>
        <taxon>Stereocaulaceae</taxon>
        <taxon>Lepraria</taxon>
    </lineage>
</organism>
<accession>A0ABR4BMZ7</accession>
<sequence>MTNTPEAFALDEHELPRETYHASSSDVSDQLTNPEQGFRIFRWMLCLLHLNQWVSVSELKDLWVTLLTTDHRILILQQLHDINEDEDETKILSILHSTILSELINAWAQFKLFPHQAFPEAFPYASSAKDTIFEVLKYCTTLEAIINKGRQNSNRSGLLGS</sequence>
<comment type="caution">
    <text evidence="1">The sequence shown here is derived from an EMBL/GenBank/DDBJ whole genome shotgun (WGS) entry which is preliminary data.</text>
</comment>
<evidence type="ECO:0000313" key="2">
    <source>
        <dbReference type="Proteomes" id="UP001590951"/>
    </source>
</evidence>
<evidence type="ECO:0000313" key="1">
    <source>
        <dbReference type="EMBL" id="KAL2059085.1"/>
    </source>
</evidence>
<protein>
    <submittedName>
        <fullName evidence="1">Uncharacterized protein</fullName>
    </submittedName>
</protein>
<gene>
    <name evidence="1" type="ORF">ABVK25_000377</name>
</gene>
<dbReference type="Proteomes" id="UP001590951">
    <property type="component" value="Unassembled WGS sequence"/>
</dbReference>
<reference evidence="1 2" key="1">
    <citation type="submission" date="2024-09" db="EMBL/GenBank/DDBJ databases">
        <title>Rethinking Asexuality: The Enigmatic Case of Functional Sexual Genes in Lepraria (Stereocaulaceae).</title>
        <authorList>
            <person name="Doellman M."/>
            <person name="Sun Y."/>
            <person name="Barcenas-Pena A."/>
            <person name="Lumbsch H.T."/>
            <person name="Grewe F."/>
        </authorList>
    </citation>
    <scope>NUCLEOTIDE SEQUENCE [LARGE SCALE GENOMIC DNA]</scope>
    <source>
        <strain evidence="1 2">Grewe 0041</strain>
    </source>
</reference>
<proteinExistence type="predicted"/>
<name>A0ABR4BMZ7_9LECA</name>
<keyword evidence="2" id="KW-1185">Reference proteome</keyword>
<dbReference type="EMBL" id="JBHFEH010000001">
    <property type="protein sequence ID" value="KAL2059085.1"/>
    <property type="molecule type" value="Genomic_DNA"/>
</dbReference>